<accession>A0A8S5P7D3</accession>
<dbReference type="Pfam" id="PF02498">
    <property type="entry name" value="Bro-N"/>
    <property type="match status" value="1"/>
</dbReference>
<evidence type="ECO:0000313" key="3">
    <source>
        <dbReference type="EMBL" id="DAE02100.1"/>
    </source>
</evidence>
<feature type="domain" description="Bro-N" evidence="1">
    <location>
        <begin position="15"/>
        <end position="106"/>
    </location>
</feature>
<sequence>MTDIVVPTNSPFDTIRQVREDGTEYWSARDLMPLLGYQKWERFEGAVERAITSAKAQNTNVEENFPRAGKVSASRGPAQKDYHLSRFASYLVAMNGDPHKEEVAAAQAYFAVRTREAETKPSKQLTGPELMAYALIEAQKTIEAATARAEAAEAQIEADKPATTLGKAITAGDGDLLVRDVARILASHGVNIGEKRLYQWLRDNQWVTKGGGRCGNQPTQRRIEQGLVRPQVRPIHLPGGRLIESVTTLITGKGQEDLINGFLNGSYTI</sequence>
<organism evidence="3">
    <name type="scientific">Siphoviridae sp. ct0106</name>
    <dbReference type="NCBI Taxonomy" id="2825290"/>
    <lineage>
        <taxon>Viruses</taxon>
        <taxon>Duplodnaviria</taxon>
        <taxon>Heunggongvirae</taxon>
        <taxon>Uroviricota</taxon>
        <taxon>Caudoviricetes</taxon>
    </lineage>
</organism>
<dbReference type="InterPro" id="IPR005039">
    <property type="entry name" value="Ant_C"/>
</dbReference>
<reference evidence="3" key="1">
    <citation type="journal article" date="2021" name="Proc. Natl. Acad. Sci. U.S.A.">
        <title>A Catalog of Tens of Thousands of Viruses from Human Metagenomes Reveals Hidden Associations with Chronic Diseases.</title>
        <authorList>
            <person name="Tisza M.J."/>
            <person name="Buck C.B."/>
        </authorList>
    </citation>
    <scope>NUCLEOTIDE SEQUENCE</scope>
    <source>
        <strain evidence="3">Ct0106</strain>
    </source>
</reference>
<proteinExistence type="predicted"/>
<dbReference type="GO" id="GO:0003677">
    <property type="term" value="F:DNA binding"/>
    <property type="evidence" value="ECO:0007669"/>
    <property type="project" value="InterPro"/>
</dbReference>
<dbReference type="EMBL" id="BK015341">
    <property type="protein sequence ID" value="DAE02100.1"/>
    <property type="molecule type" value="Genomic_DNA"/>
</dbReference>
<evidence type="ECO:0000259" key="1">
    <source>
        <dbReference type="Pfam" id="PF02498"/>
    </source>
</evidence>
<name>A0A8S5P7D3_9CAUD</name>
<dbReference type="Pfam" id="PF03374">
    <property type="entry name" value="ANT"/>
    <property type="match status" value="1"/>
</dbReference>
<protein>
    <submittedName>
        <fullName evidence="3">DNA-damage-inducible protein D</fullName>
    </submittedName>
</protein>
<dbReference type="InterPro" id="IPR003497">
    <property type="entry name" value="BRO_N_domain"/>
</dbReference>
<feature type="domain" description="Antirepressor protein C-terminal" evidence="2">
    <location>
        <begin position="153"/>
        <end position="262"/>
    </location>
</feature>
<evidence type="ECO:0000259" key="2">
    <source>
        <dbReference type="Pfam" id="PF03374"/>
    </source>
</evidence>